<evidence type="ECO:0000256" key="1">
    <source>
        <dbReference type="SAM" id="SignalP"/>
    </source>
</evidence>
<keyword evidence="5" id="KW-1185">Reference proteome</keyword>
<proteinExistence type="predicted"/>
<protein>
    <recommendedName>
        <fullName evidence="2 3">EGF-like domain-containing protein</fullName>
    </recommendedName>
</protein>
<sequence>MNKILLVSFLFFTTISQVSGSSKEDKFDPDDCYEPGTLFEDDERNLGFCPCRYGYYGPTCFEIHDCVIGEIRTENCSRDFKDDFDLQWRCVESGRDAVKICTCPEGFRGETCEYILENTLATWLVSVKQSQKFFDVIYNETDSVVRLFATFLWRKEEGNLRNEEKVNSELPLCENVAPPPYEKLEILTVNSQEHEEVSIVFKPNIHV</sequence>
<organism evidence="4 5">
    <name type="scientific">Caenorhabditis japonica</name>
    <dbReference type="NCBI Taxonomy" id="281687"/>
    <lineage>
        <taxon>Eukaryota</taxon>
        <taxon>Metazoa</taxon>
        <taxon>Ecdysozoa</taxon>
        <taxon>Nematoda</taxon>
        <taxon>Chromadorea</taxon>
        <taxon>Rhabditida</taxon>
        <taxon>Rhabditina</taxon>
        <taxon>Rhabditomorpha</taxon>
        <taxon>Rhabditoidea</taxon>
        <taxon>Rhabditidae</taxon>
        <taxon>Peloderinae</taxon>
        <taxon>Caenorhabditis</taxon>
    </lineage>
</organism>
<feature type="chain" id="PRO_5035749967" description="EGF-like domain-containing protein" evidence="1">
    <location>
        <begin position="21"/>
        <end position="207"/>
    </location>
</feature>
<accession>A0A8R1E0L7</accession>
<dbReference type="EnsemblMetazoa" id="CJA16376.1">
    <property type="protein sequence ID" value="CJA16376.1"/>
    <property type="gene ID" value="WBGene00135580"/>
</dbReference>
<name>A0A8R1E0L7_CAEJA</name>
<dbReference type="InterPro" id="IPR000742">
    <property type="entry name" value="EGF"/>
</dbReference>
<evidence type="ECO:0000313" key="4">
    <source>
        <dbReference type="EnsemblMetazoa" id="CJA16376.1"/>
    </source>
</evidence>
<reference evidence="5" key="1">
    <citation type="submission" date="2010-08" db="EMBL/GenBank/DDBJ databases">
        <authorList>
            <consortium name="Caenorhabditis japonica Sequencing Consortium"/>
            <person name="Wilson R.K."/>
        </authorList>
    </citation>
    <scope>NUCLEOTIDE SEQUENCE [LARGE SCALE GENOMIC DNA]</scope>
    <source>
        <strain evidence="5">DF5081</strain>
    </source>
</reference>
<evidence type="ECO:0000313" key="5">
    <source>
        <dbReference type="Proteomes" id="UP000005237"/>
    </source>
</evidence>
<evidence type="ECO:0000259" key="2">
    <source>
        <dbReference type="PROSITE" id="PS00022"/>
    </source>
</evidence>
<dbReference type="PROSITE" id="PS01186">
    <property type="entry name" value="EGF_2"/>
    <property type="match status" value="2"/>
</dbReference>
<feature type="domain" description="EGF-like" evidence="3">
    <location>
        <begin position="49"/>
        <end position="60"/>
    </location>
</feature>
<dbReference type="AlphaFoldDB" id="A0A8R1E0L7"/>
<dbReference type="Proteomes" id="UP000005237">
    <property type="component" value="Unassembled WGS sequence"/>
</dbReference>
<evidence type="ECO:0000259" key="3">
    <source>
        <dbReference type="PROSITE" id="PS01186"/>
    </source>
</evidence>
<feature type="signal peptide" evidence="1">
    <location>
        <begin position="1"/>
        <end position="20"/>
    </location>
</feature>
<reference evidence="4" key="2">
    <citation type="submission" date="2022-06" db="UniProtKB">
        <authorList>
            <consortium name="EnsemblMetazoa"/>
        </authorList>
    </citation>
    <scope>IDENTIFICATION</scope>
    <source>
        <strain evidence="4">DF5081</strain>
    </source>
</reference>
<dbReference type="PROSITE" id="PS00022">
    <property type="entry name" value="EGF_1"/>
    <property type="match status" value="1"/>
</dbReference>
<feature type="domain" description="EGF-like" evidence="2 3">
    <location>
        <begin position="101"/>
        <end position="112"/>
    </location>
</feature>
<keyword evidence="1" id="KW-0732">Signal</keyword>